<dbReference type="EMBL" id="JNUP01000041">
    <property type="protein sequence ID" value="KGE73281.1"/>
    <property type="molecule type" value="Genomic_DNA"/>
</dbReference>
<dbReference type="GO" id="GO:0005524">
    <property type="term" value="F:ATP binding"/>
    <property type="evidence" value="ECO:0007669"/>
    <property type="project" value="InterPro"/>
</dbReference>
<name>A0A098R0K2_9SPIO</name>
<dbReference type="PROSITE" id="PS51192">
    <property type="entry name" value="HELICASE_ATP_BIND_1"/>
    <property type="match status" value="1"/>
</dbReference>
<dbReference type="RefSeq" id="WP_037546432.1">
    <property type="nucleotide sequence ID" value="NZ_JNUP01000041.1"/>
</dbReference>
<accession>A0A098R0K2</accession>
<dbReference type="SMART" id="SM00491">
    <property type="entry name" value="HELICc2"/>
    <property type="match status" value="1"/>
</dbReference>
<dbReference type="OrthoDB" id="366844at2"/>
<dbReference type="eggNOG" id="COG1199">
    <property type="taxonomic scope" value="Bacteria"/>
</dbReference>
<dbReference type="Pfam" id="PF04851">
    <property type="entry name" value="ResIII"/>
    <property type="match status" value="1"/>
</dbReference>
<dbReference type="STRING" id="1480694.DC28_04755"/>
<dbReference type="SUPFAM" id="SSF52540">
    <property type="entry name" value="P-loop containing nucleoside triphosphate hydrolases"/>
    <property type="match status" value="2"/>
</dbReference>
<organism evidence="2 3">
    <name type="scientific">Spirochaeta lutea</name>
    <dbReference type="NCBI Taxonomy" id="1480694"/>
    <lineage>
        <taxon>Bacteria</taxon>
        <taxon>Pseudomonadati</taxon>
        <taxon>Spirochaetota</taxon>
        <taxon>Spirochaetia</taxon>
        <taxon>Spirochaetales</taxon>
        <taxon>Spirochaetaceae</taxon>
        <taxon>Spirochaeta</taxon>
    </lineage>
</organism>
<evidence type="ECO:0000313" key="3">
    <source>
        <dbReference type="Proteomes" id="UP000029692"/>
    </source>
</evidence>
<dbReference type="InterPro" id="IPR006935">
    <property type="entry name" value="Helicase/UvrB_N"/>
</dbReference>
<dbReference type="Proteomes" id="UP000029692">
    <property type="component" value="Unassembled WGS sequence"/>
</dbReference>
<dbReference type="GO" id="GO:0006139">
    <property type="term" value="P:nucleobase-containing compound metabolic process"/>
    <property type="evidence" value="ECO:0007669"/>
    <property type="project" value="InterPro"/>
</dbReference>
<dbReference type="InterPro" id="IPR014001">
    <property type="entry name" value="Helicase_ATP-bd"/>
</dbReference>
<dbReference type="InterPro" id="IPR006555">
    <property type="entry name" value="ATP-dep_Helicase_C"/>
</dbReference>
<proteinExistence type="predicted"/>
<dbReference type="Gene3D" id="3.40.50.300">
    <property type="entry name" value="P-loop containing nucleotide triphosphate hydrolases"/>
    <property type="match status" value="2"/>
</dbReference>
<gene>
    <name evidence="2" type="ORF">DC28_04755</name>
</gene>
<evidence type="ECO:0000313" key="2">
    <source>
        <dbReference type="EMBL" id="KGE73281.1"/>
    </source>
</evidence>
<dbReference type="SMART" id="SM00487">
    <property type="entry name" value="DEXDc"/>
    <property type="match status" value="1"/>
</dbReference>
<feature type="domain" description="Helicase ATP-binding" evidence="1">
    <location>
        <begin position="48"/>
        <end position="308"/>
    </location>
</feature>
<reference evidence="2 3" key="1">
    <citation type="submission" date="2014-05" db="EMBL/GenBank/DDBJ databases">
        <title>De novo Genome Sequence of Spirocheata sp.</title>
        <authorList>
            <person name="Shivani Y."/>
            <person name="Subhash Y."/>
            <person name="Tushar L."/>
            <person name="Sasikala C."/>
            <person name="Ramana C.V."/>
        </authorList>
    </citation>
    <scope>NUCLEOTIDE SEQUENCE [LARGE SCALE GENOMIC DNA]</scope>
    <source>
        <strain evidence="2 3">JC230</strain>
    </source>
</reference>
<sequence length="827" mass="93687">MAIDFNKITSKENENTAINPKDIFNLLPGKISKYSYLRDIQAEVLESWFVQKENATNIVKMNTGSGKTLIGLLILKSSINEGKGPAVYIVPDNFLLNQVSEEANNLGIEITTDPSSIRFRRNKSILITNVHRLFNGKSIFGIGNEGIKIEIGTLLIDDAHACIEKIEDQFTISIPNSFDIYNEIFNLLKDDLKKQSPSIVADIENATPYTNIQVPFWSIHNKSDDLYRILLKASESDEIKFHLPLLKNSIGLCDCIITSEKIEFSIRVTPINIFNSYSACQRKIIMSATLPDDSTLVTNLGISIEDIDHSISPKSASDIGERLILVPQELDNSINKNDIKAKITEIAKEINVVIIVPSFWRSRFWNDVAHKIVSAENIDEAVDELKSKHCGITVLVNKYDGIDLPQDACRLLIIDELPDERREIDKIDLNLLGNNTSILRKKIQKIEQGMGRGIRSNEDYCAVMLIGDSLVNHLYMNNAIDYFTPGTKAQFDLSEKISEQIRDKGIDEIISTINLLINRNKEWISANKQALVHSSYNKGQISEIAICLRNAYDQAEIRGYREATDIVQAVVNNMSASLLRGWLKYYLAKMMDFQNSVEAQLIMKNAIKENRKLPVPEEGIEYLKLENLNNTQAKTCHDFLMEFSNKNHIILKVNAILDDLIFLPDTSNRFEEALKNIAYYIGFSAQRPESEFKSGPDDLWSLGDLTYLVIECKNGAETDLINKHDCNQLNGSINWFRREYDSTCKFLPLMIHPSTRFHNACSPHEDIQIITSEKLEKLKKNIRAFIKAITSTGVISAVEEISRALITYKLTKDLLMSHYPDSFSISK</sequence>
<keyword evidence="3" id="KW-1185">Reference proteome</keyword>
<dbReference type="GO" id="GO:0004386">
    <property type="term" value="F:helicase activity"/>
    <property type="evidence" value="ECO:0007669"/>
    <property type="project" value="InterPro"/>
</dbReference>
<dbReference type="InterPro" id="IPR027417">
    <property type="entry name" value="P-loop_NTPase"/>
</dbReference>
<comment type="caution">
    <text evidence="2">The sequence shown here is derived from an EMBL/GenBank/DDBJ whole genome shotgun (WGS) entry which is preliminary data.</text>
</comment>
<protein>
    <recommendedName>
        <fullName evidence="1">Helicase ATP-binding domain-containing protein</fullName>
    </recommendedName>
</protein>
<evidence type="ECO:0000259" key="1">
    <source>
        <dbReference type="PROSITE" id="PS51192"/>
    </source>
</evidence>
<dbReference type="Pfam" id="PF13307">
    <property type="entry name" value="Helicase_C_2"/>
    <property type="match status" value="1"/>
</dbReference>
<dbReference type="AlphaFoldDB" id="A0A098R0K2"/>
<dbReference type="GO" id="GO:0003677">
    <property type="term" value="F:DNA binding"/>
    <property type="evidence" value="ECO:0007669"/>
    <property type="project" value="InterPro"/>
</dbReference>
<dbReference type="GO" id="GO:0016818">
    <property type="term" value="F:hydrolase activity, acting on acid anhydrides, in phosphorus-containing anhydrides"/>
    <property type="evidence" value="ECO:0007669"/>
    <property type="project" value="InterPro"/>
</dbReference>